<evidence type="ECO:0000256" key="2">
    <source>
        <dbReference type="SAM" id="SignalP"/>
    </source>
</evidence>
<name>A0A430A6E7_9ENTE</name>
<feature type="chain" id="PRO_5018970035" description="Lipoprotein" evidence="2">
    <location>
        <begin position="27"/>
        <end position="300"/>
    </location>
</feature>
<sequence>MGRKKSFMYKKLMLLAVGTMATLALGACSTHTENNQTDESVGKEQLTKENETGETESERKEKEKKEEQIKQEQEQEQRKQDEKLKENRVKEEQKLKEEQEKKAQEEKIKKEQAKQEEEEKKQQVAELLATDNPQKYIDAYNEFTMKGNPMPPEQRGSSPAPESAGLSNQEYQVILWGIIDYYGNAFNQGLITEEQNKAAKKEAIDKAYSGAYGKNSDEKKEINITSENVVEFLDKYVRETSSLELSYLEVKVADDGVSQQVYFESIHPGSPARGYFIVSPSGTIQRFSNGGQPLKPFEDL</sequence>
<comment type="caution">
    <text evidence="3">The sequence shown here is derived from an EMBL/GenBank/DDBJ whole genome shotgun (WGS) entry which is preliminary data.</text>
</comment>
<gene>
    <name evidence="3" type="ORF">CBF31_08685</name>
</gene>
<dbReference type="AlphaFoldDB" id="A0A430A6E7"/>
<organism evidence="3 4">
    <name type="scientific">Vagococcus fessus</name>
    <dbReference type="NCBI Taxonomy" id="120370"/>
    <lineage>
        <taxon>Bacteria</taxon>
        <taxon>Bacillati</taxon>
        <taxon>Bacillota</taxon>
        <taxon>Bacilli</taxon>
        <taxon>Lactobacillales</taxon>
        <taxon>Enterococcaceae</taxon>
        <taxon>Vagococcus</taxon>
    </lineage>
</organism>
<reference evidence="3 4" key="1">
    <citation type="submission" date="2017-05" db="EMBL/GenBank/DDBJ databases">
        <title>Vagococcus spp. assemblies.</title>
        <authorList>
            <person name="Gulvik C.A."/>
        </authorList>
    </citation>
    <scope>NUCLEOTIDE SEQUENCE [LARGE SCALE GENOMIC DNA]</scope>
    <source>
        <strain evidence="3 4">CCUG 41755</strain>
    </source>
</reference>
<feature type="signal peptide" evidence="2">
    <location>
        <begin position="1"/>
        <end position="26"/>
    </location>
</feature>
<evidence type="ECO:0000313" key="3">
    <source>
        <dbReference type="EMBL" id="RSU02435.1"/>
    </source>
</evidence>
<evidence type="ECO:0000313" key="4">
    <source>
        <dbReference type="Proteomes" id="UP000287101"/>
    </source>
</evidence>
<evidence type="ECO:0000256" key="1">
    <source>
        <dbReference type="SAM" id="MobiDB-lite"/>
    </source>
</evidence>
<dbReference type="RefSeq" id="WP_126832087.1">
    <property type="nucleotide sequence ID" value="NZ_CBCRYB010000009.1"/>
</dbReference>
<feature type="region of interest" description="Disordered" evidence="1">
    <location>
        <begin position="31"/>
        <end position="165"/>
    </location>
</feature>
<evidence type="ECO:0008006" key="5">
    <source>
        <dbReference type="Google" id="ProtNLM"/>
    </source>
</evidence>
<keyword evidence="4" id="KW-1185">Reference proteome</keyword>
<protein>
    <recommendedName>
        <fullName evidence="5">Lipoprotein</fullName>
    </recommendedName>
</protein>
<proteinExistence type="predicted"/>
<dbReference type="PROSITE" id="PS51257">
    <property type="entry name" value="PROKAR_LIPOPROTEIN"/>
    <property type="match status" value="1"/>
</dbReference>
<accession>A0A430A6E7</accession>
<dbReference type="Proteomes" id="UP000287101">
    <property type="component" value="Unassembled WGS sequence"/>
</dbReference>
<dbReference type="OrthoDB" id="2327946at2"/>
<dbReference type="EMBL" id="NGJY01000003">
    <property type="protein sequence ID" value="RSU02435.1"/>
    <property type="molecule type" value="Genomic_DNA"/>
</dbReference>
<feature type="compositionally biased region" description="Basic and acidic residues" evidence="1">
    <location>
        <begin position="40"/>
        <end position="123"/>
    </location>
</feature>
<keyword evidence="2" id="KW-0732">Signal</keyword>